<dbReference type="EMBL" id="GL385397">
    <property type="protein sequence ID" value="EJT76244.1"/>
    <property type="molecule type" value="Genomic_DNA"/>
</dbReference>
<dbReference type="RefSeq" id="XP_009222244.1">
    <property type="nucleotide sequence ID" value="XM_009223980.1"/>
</dbReference>
<feature type="transmembrane region" description="Helical" evidence="2">
    <location>
        <begin position="41"/>
        <end position="60"/>
    </location>
</feature>
<dbReference type="VEuPathDB" id="FungiDB:GGTG_06166"/>
<feature type="transmembrane region" description="Helical" evidence="2">
    <location>
        <begin position="67"/>
        <end position="92"/>
    </location>
</feature>
<keyword evidence="2" id="KW-0812">Transmembrane</keyword>
<reference evidence="3" key="3">
    <citation type="submission" date="2010-09" db="EMBL/GenBank/DDBJ databases">
        <title>Annotation of Gaeumannomyces graminis var. tritici R3-111a-1.</title>
        <authorList>
            <consortium name="The Broad Institute Genome Sequencing Platform"/>
            <person name="Ma L.-J."/>
            <person name="Dead R."/>
            <person name="Young S.K."/>
            <person name="Zeng Q."/>
            <person name="Gargeya S."/>
            <person name="Fitzgerald M."/>
            <person name="Haas B."/>
            <person name="Abouelleil A."/>
            <person name="Alvarado L."/>
            <person name="Arachchi H.M."/>
            <person name="Berlin A."/>
            <person name="Brown A."/>
            <person name="Chapman S.B."/>
            <person name="Chen Z."/>
            <person name="Dunbar C."/>
            <person name="Freedman E."/>
            <person name="Gearin G."/>
            <person name="Gellesch M."/>
            <person name="Goldberg J."/>
            <person name="Griggs A."/>
            <person name="Gujja S."/>
            <person name="Heiman D."/>
            <person name="Howarth C."/>
            <person name="Larson L."/>
            <person name="Lui A."/>
            <person name="MacDonald P.J.P."/>
            <person name="Mehta T."/>
            <person name="Montmayeur A."/>
            <person name="Murphy C."/>
            <person name="Neiman D."/>
            <person name="Pearson M."/>
            <person name="Priest M."/>
            <person name="Roberts A."/>
            <person name="Saif S."/>
            <person name="Shea T."/>
            <person name="Shenoy N."/>
            <person name="Sisk P."/>
            <person name="Stolte C."/>
            <person name="Sykes S."/>
            <person name="Yandava C."/>
            <person name="Wortman J."/>
            <person name="Nusbaum C."/>
            <person name="Birren B."/>
        </authorList>
    </citation>
    <scope>NUCLEOTIDE SEQUENCE</scope>
    <source>
        <strain evidence="3">R3-111a-1</strain>
    </source>
</reference>
<proteinExistence type="predicted"/>
<reference evidence="4" key="4">
    <citation type="journal article" date="2015" name="G3 (Bethesda)">
        <title>Genome sequences of three phytopathogenic species of the Magnaporthaceae family of fungi.</title>
        <authorList>
            <person name="Okagaki L.H."/>
            <person name="Nunes C.C."/>
            <person name="Sailsbery J."/>
            <person name="Clay B."/>
            <person name="Brown D."/>
            <person name="John T."/>
            <person name="Oh Y."/>
            <person name="Young N."/>
            <person name="Fitzgerald M."/>
            <person name="Haas B.J."/>
            <person name="Zeng Q."/>
            <person name="Young S."/>
            <person name="Adiconis X."/>
            <person name="Fan L."/>
            <person name="Levin J.Z."/>
            <person name="Mitchell T.K."/>
            <person name="Okubara P.A."/>
            <person name="Farman M.L."/>
            <person name="Kohn L.M."/>
            <person name="Birren B."/>
            <person name="Ma L.-J."/>
            <person name="Dean R.A."/>
        </authorList>
    </citation>
    <scope>NUCLEOTIDE SEQUENCE</scope>
    <source>
        <strain evidence="4">R3-111a-1</strain>
    </source>
</reference>
<reference evidence="3" key="2">
    <citation type="submission" date="2010-07" db="EMBL/GenBank/DDBJ databases">
        <authorList>
            <consortium name="The Broad Institute Genome Sequencing Platform"/>
            <consortium name="Broad Institute Genome Sequencing Center for Infectious Disease"/>
            <person name="Ma L.-J."/>
            <person name="Dead R."/>
            <person name="Young S."/>
            <person name="Zeng Q."/>
            <person name="Koehrsen M."/>
            <person name="Alvarado L."/>
            <person name="Berlin A."/>
            <person name="Chapman S.B."/>
            <person name="Chen Z."/>
            <person name="Freedman E."/>
            <person name="Gellesch M."/>
            <person name="Goldberg J."/>
            <person name="Griggs A."/>
            <person name="Gujja S."/>
            <person name="Heilman E.R."/>
            <person name="Heiman D."/>
            <person name="Hepburn T."/>
            <person name="Howarth C."/>
            <person name="Jen D."/>
            <person name="Larson L."/>
            <person name="Mehta T."/>
            <person name="Neiman D."/>
            <person name="Pearson M."/>
            <person name="Roberts A."/>
            <person name="Saif S."/>
            <person name="Shea T."/>
            <person name="Shenoy N."/>
            <person name="Sisk P."/>
            <person name="Stolte C."/>
            <person name="Sykes S."/>
            <person name="Walk T."/>
            <person name="White J."/>
            <person name="Yandava C."/>
            <person name="Haas B."/>
            <person name="Nusbaum C."/>
            <person name="Birren B."/>
        </authorList>
    </citation>
    <scope>NUCLEOTIDE SEQUENCE</scope>
    <source>
        <strain evidence="3">R3-111a-1</strain>
    </source>
</reference>
<gene>
    <name evidence="4" type="primary">20346624</name>
    <name evidence="3" type="ORF">GGTG_06166</name>
</gene>
<dbReference type="OrthoDB" id="4502894at2759"/>
<dbReference type="HOGENOM" id="CLU_1189976_0_0_1"/>
<keyword evidence="2" id="KW-0472">Membrane</keyword>
<evidence type="ECO:0000256" key="1">
    <source>
        <dbReference type="SAM" id="MobiDB-lite"/>
    </source>
</evidence>
<dbReference type="eggNOG" id="ENOG502SUW6">
    <property type="taxonomic scope" value="Eukaryota"/>
</dbReference>
<dbReference type="GeneID" id="20346624"/>
<evidence type="ECO:0000313" key="5">
    <source>
        <dbReference type="Proteomes" id="UP000006039"/>
    </source>
</evidence>
<sequence length="233" mass="24446">MDKIAPAVVLSALSAIPSAIVAIAGIVVSLAGAAYALTVTVLGYALTAAGAMITLAVYPVSLAWRVLFLVLSPVIYTVAYALAPVWFLVGLAPKLQPLYIYFGSAAFVGIITGVVVKIISDLSVSVLRLDKEEPAADSASQLARRGSTASTATSSAAAQQQAAPPSSSAAIAGKKRGEREDDYFASLGLPEIDWQVIDRIESRGPHSEHMRRMPLLQSIILEEEEDDSSNGGY</sequence>
<protein>
    <submittedName>
        <fullName evidence="3 4">Uncharacterized protein</fullName>
    </submittedName>
</protein>
<organism evidence="3">
    <name type="scientific">Gaeumannomyces tritici (strain R3-111a-1)</name>
    <name type="common">Wheat and barley take-all root rot fungus</name>
    <name type="synonym">Gaeumannomyces graminis var. tritici</name>
    <dbReference type="NCBI Taxonomy" id="644352"/>
    <lineage>
        <taxon>Eukaryota</taxon>
        <taxon>Fungi</taxon>
        <taxon>Dikarya</taxon>
        <taxon>Ascomycota</taxon>
        <taxon>Pezizomycotina</taxon>
        <taxon>Sordariomycetes</taxon>
        <taxon>Sordariomycetidae</taxon>
        <taxon>Magnaporthales</taxon>
        <taxon>Magnaporthaceae</taxon>
        <taxon>Gaeumannomyces</taxon>
    </lineage>
</organism>
<dbReference type="Proteomes" id="UP000006039">
    <property type="component" value="Unassembled WGS sequence"/>
</dbReference>
<accession>J3NY11</accession>
<reference evidence="4" key="5">
    <citation type="submission" date="2018-04" db="UniProtKB">
        <authorList>
            <consortium name="EnsemblFungi"/>
        </authorList>
    </citation>
    <scope>IDENTIFICATION</scope>
    <source>
        <strain evidence="4">R3-111a-1</strain>
    </source>
</reference>
<evidence type="ECO:0000313" key="3">
    <source>
        <dbReference type="EMBL" id="EJT76244.1"/>
    </source>
</evidence>
<keyword evidence="5" id="KW-1185">Reference proteome</keyword>
<name>J3NY11_GAET3</name>
<feature type="transmembrane region" description="Helical" evidence="2">
    <location>
        <begin position="7"/>
        <end position="35"/>
    </location>
</feature>
<dbReference type="EnsemblFungi" id="EJT76244">
    <property type="protein sequence ID" value="EJT76244"/>
    <property type="gene ID" value="GGTG_06166"/>
</dbReference>
<evidence type="ECO:0000313" key="4">
    <source>
        <dbReference type="EnsemblFungi" id="EJT76244"/>
    </source>
</evidence>
<dbReference type="AlphaFoldDB" id="J3NY11"/>
<feature type="region of interest" description="Disordered" evidence="1">
    <location>
        <begin position="153"/>
        <end position="175"/>
    </location>
</feature>
<keyword evidence="2" id="KW-1133">Transmembrane helix</keyword>
<feature type="transmembrane region" description="Helical" evidence="2">
    <location>
        <begin position="98"/>
        <end position="119"/>
    </location>
</feature>
<feature type="compositionally biased region" description="Low complexity" evidence="1">
    <location>
        <begin position="153"/>
        <end position="170"/>
    </location>
</feature>
<reference evidence="5" key="1">
    <citation type="submission" date="2010-07" db="EMBL/GenBank/DDBJ databases">
        <title>The genome sequence of Gaeumannomyces graminis var. tritici strain R3-111a-1.</title>
        <authorList>
            <consortium name="The Broad Institute Genome Sequencing Platform"/>
            <person name="Ma L.-J."/>
            <person name="Dead R."/>
            <person name="Young S."/>
            <person name="Zeng Q."/>
            <person name="Koehrsen M."/>
            <person name="Alvarado L."/>
            <person name="Berlin A."/>
            <person name="Chapman S.B."/>
            <person name="Chen Z."/>
            <person name="Freedman E."/>
            <person name="Gellesch M."/>
            <person name="Goldberg J."/>
            <person name="Griggs A."/>
            <person name="Gujja S."/>
            <person name="Heilman E.R."/>
            <person name="Heiman D."/>
            <person name="Hepburn T."/>
            <person name="Howarth C."/>
            <person name="Jen D."/>
            <person name="Larson L."/>
            <person name="Mehta T."/>
            <person name="Neiman D."/>
            <person name="Pearson M."/>
            <person name="Roberts A."/>
            <person name="Saif S."/>
            <person name="Shea T."/>
            <person name="Shenoy N."/>
            <person name="Sisk P."/>
            <person name="Stolte C."/>
            <person name="Sykes S."/>
            <person name="Walk T."/>
            <person name="White J."/>
            <person name="Yandava C."/>
            <person name="Haas B."/>
            <person name="Nusbaum C."/>
            <person name="Birren B."/>
        </authorList>
    </citation>
    <scope>NUCLEOTIDE SEQUENCE [LARGE SCALE GENOMIC DNA]</scope>
    <source>
        <strain evidence="5">R3-111a-1</strain>
    </source>
</reference>
<evidence type="ECO:0000256" key="2">
    <source>
        <dbReference type="SAM" id="Phobius"/>
    </source>
</evidence>